<keyword evidence="4" id="KW-1185">Reference proteome</keyword>
<feature type="region of interest" description="Disordered" evidence="1">
    <location>
        <begin position="112"/>
        <end position="134"/>
    </location>
</feature>
<name>A0A2Z6RD28_9GLOM</name>
<reference evidence="3" key="2">
    <citation type="submission" date="2019-10" db="EMBL/GenBank/DDBJ databases">
        <title>Conservation and host-specific expression of non-tandemly repeated heterogenous ribosome RNA gene in arbuscular mycorrhizal fungi.</title>
        <authorList>
            <person name="Maeda T."/>
            <person name="Kobayashi Y."/>
            <person name="Nakagawa T."/>
            <person name="Ezawa T."/>
            <person name="Yamaguchi K."/>
            <person name="Bino T."/>
            <person name="Nishimoto Y."/>
            <person name="Shigenobu S."/>
            <person name="Kawaguchi M."/>
        </authorList>
    </citation>
    <scope>NUCLEOTIDE SEQUENCE</scope>
    <source>
        <strain evidence="3">HR1</strain>
    </source>
</reference>
<accession>A0A2Z6RD28</accession>
<proteinExistence type="predicted"/>
<protein>
    <submittedName>
        <fullName evidence="2">Uncharacterized protein</fullName>
    </submittedName>
</protein>
<dbReference type="AlphaFoldDB" id="A0A2Z6RD28"/>
<evidence type="ECO:0000313" key="2">
    <source>
        <dbReference type="EMBL" id="GBB94861.1"/>
    </source>
</evidence>
<sequence>MMMRLRDLPLYYITNFCPVLSCDDSIFWLKDPDGVIYIWSRIDDMMIRGGCDMKEVLLNFLFHTENLYYIEDYTLELIPVKNAKEAAKKWCEENKNTTTKFVVTDELLKPLEEKKEGSNKGVKQKKRQRRKNKH</sequence>
<comment type="caution">
    <text evidence="2">The sequence shown here is derived from an EMBL/GenBank/DDBJ whole genome shotgun (WGS) entry which is preliminary data.</text>
</comment>
<dbReference type="OrthoDB" id="2345161at2759"/>
<dbReference type="Proteomes" id="UP000247702">
    <property type="component" value="Unassembled WGS sequence"/>
</dbReference>
<dbReference type="Proteomes" id="UP000615446">
    <property type="component" value="Unassembled WGS sequence"/>
</dbReference>
<reference evidence="2 4" key="1">
    <citation type="submission" date="2017-11" db="EMBL/GenBank/DDBJ databases">
        <title>The genome of Rhizophagus clarus HR1 reveals common genetic basis of auxotrophy among arbuscular mycorrhizal fungi.</title>
        <authorList>
            <person name="Kobayashi Y."/>
        </authorList>
    </citation>
    <scope>NUCLEOTIDE SEQUENCE [LARGE SCALE GENOMIC DNA]</scope>
    <source>
        <strain evidence="2 4">HR1</strain>
    </source>
</reference>
<evidence type="ECO:0000256" key="1">
    <source>
        <dbReference type="SAM" id="MobiDB-lite"/>
    </source>
</evidence>
<organism evidence="2 4">
    <name type="scientific">Rhizophagus clarus</name>
    <dbReference type="NCBI Taxonomy" id="94130"/>
    <lineage>
        <taxon>Eukaryota</taxon>
        <taxon>Fungi</taxon>
        <taxon>Fungi incertae sedis</taxon>
        <taxon>Mucoromycota</taxon>
        <taxon>Glomeromycotina</taxon>
        <taxon>Glomeromycetes</taxon>
        <taxon>Glomerales</taxon>
        <taxon>Glomeraceae</taxon>
        <taxon>Rhizophagus</taxon>
    </lineage>
</organism>
<dbReference type="STRING" id="94130.A0A2Z6RD28"/>
<evidence type="ECO:0000313" key="3">
    <source>
        <dbReference type="EMBL" id="GET02523.1"/>
    </source>
</evidence>
<dbReference type="EMBL" id="BLAL01000313">
    <property type="protein sequence ID" value="GET02523.1"/>
    <property type="molecule type" value="Genomic_DNA"/>
</dbReference>
<evidence type="ECO:0000313" key="4">
    <source>
        <dbReference type="Proteomes" id="UP000247702"/>
    </source>
</evidence>
<gene>
    <name evidence="3" type="ORF">RCL2_002889700</name>
    <name evidence="2" type="ORF">RclHR1_02430002</name>
</gene>
<feature type="compositionally biased region" description="Basic residues" evidence="1">
    <location>
        <begin position="122"/>
        <end position="134"/>
    </location>
</feature>
<dbReference type="EMBL" id="BEXD01001591">
    <property type="protein sequence ID" value="GBB94861.1"/>
    <property type="molecule type" value="Genomic_DNA"/>
</dbReference>